<evidence type="ECO:0000313" key="3">
    <source>
        <dbReference type="EMBL" id="KXZ59348.1"/>
    </source>
</evidence>
<evidence type="ECO:0000313" key="6">
    <source>
        <dbReference type="Proteomes" id="UP000243589"/>
    </source>
</evidence>
<evidence type="ECO:0000313" key="5">
    <source>
        <dbReference type="Proteomes" id="UP000242755"/>
    </source>
</evidence>
<dbReference type="STRING" id="1176165.GCA_001584405_02050"/>
<dbReference type="EMBL" id="PKGO01000010">
    <property type="protein sequence ID" value="PKY69622.1"/>
    <property type="molecule type" value="Genomic_DNA"/>
</dbReference>
<keyword evidence="2" id="KW-0812">Transmembrane</keyword>
<evidence type="ECO:0000256" key="1">
    <source>
        <dbReference type="SAM" id="MobiDB-lite"/>
    </source>
</evidence>
<comment type="caution">
    <text evidence="3">The sequence shown here is derived from an EMBL/GenBank/DDBJ whole genome shotgun (WGS) entry which is preliminary data.</text>
</comment>
<keyword evidence="2" id="KW-1133">Transmembrane helix</keyword>
<feature type="transmembrane region" description="Helical" evidence="2">
    <location>
        <begin position="95"/>
        <end position="116"/>
    </location>
</feature>
<dbReference type="AlphaFoldDB" id="A0A150HC26"/>
<feature type="compositionally biased region" description="Basic residues" evidence="1">
    <location>
        <begin position="1"/>
        <end position="14"/>
    </location>
</feature>
<proteinExistence type="predicted"/>
<organism evidence="3 6">
    <name type="scientific">Brevibacterium ravenspurgense</name>
    <dbReference type="NCBI Taxonomy" id="479117"/>
    <lineage>
        <taxon>Bacteria</taxon>
        <taxon>Bacillati</taxon>
        <taxon>Actinomycetota</taxon>
        <taxon>Actinomycetes</taxon>
        <taxon>Micrococcales</taxon>
        <taxon>Brevibacteriaceae</taxon>
        <taxon>Brevibacterium</taxon>
    </lineage>
</organism>
<dbReference type="PATRIC" id="fig|479117.4.peg.280"/>
<evidence type="ECO:0008006" key="7">
    <source>
        <dbReference type="Google" id="ProtNLM"/>
    </source>
</evidence>
<feature type="transmembrane region" description="Helical" evidence="2">
    <location>
        <begin position="42"/>
        <end position="60"/>
    </location>
</feature>
<accession>A0A150HC26</accession>
<dbReference type="EMBL" id="LQQC01000004">
    <property type="protein sequence ID" value="KXZ59348.1"/>
    <property type="molecule type" value="Genomic_DNA"/>
</dbReference>
<name>A0A150HC26_9MICO</name>
<dbReference type="Proteomes" id="UP000242755">
    <property type="component" value="Unassembled WGS sequence"/>
</dbReference>
<feature type="transmembrane region" description="Helical" evidence="2">
    <location>
        <begin position="66"/>
        <end position="83"/>
    </location>
</feature>
<dbReference type="Proteomes" id="UP000243589">
    <property type="component" value="Unassembled WGS sequence"/>
</dbReference>
<protein>
    <recommendedName>
        <fullName evidence="7">DUF3017 domain-containing protein</fullName>
    </recommendedName>
</protein>
<reference evidence="4 5" key="2">
    <citation type="submission" date="2017-12" db="EMBL/GenBank/DDBJ databases">
        <title>Phylogenetic diversity of female urinary microbiome.</title>
        <authorList>
            <person name="Thomas-White K."/>
            <person name="Wolfe A.J."/>
        </authorList>
    </citation>
    <scope>NUCLEOTIDE SEQUENCE [LARGE SCALE GENOMIC DNA]</scope>
    <source>
        <strain evidence="4 5">UMB0426</strain>
    </source>
</reference>
<gene>
    <name evidence="3" type="ORF">Bravens_00280</name>
    <name evidence="4" type="ORF">CYJ40_10000</name>
</gene>
<keyword evidence="6" id="KW-1185">Reference proteome</keyword>
<feature type="region of interest" description="Disordered" evidence="1">
    <location>
        <begin position="1"/>
        <end position="21"/>
    </location>
</feature>
<evidence type="ECO:0000313" key="4">
    <source>
        <dbReference type="EMBL" id="PKY69622.1"/>
    </source>
</evidence>
<keyword evidence="2" id="KW-0472">Membrane</keyword>
<dbReference type="RefSeq" id="WP_062019636.1">
    <property type="nucleotide sequence ID" value="NZ_JAKRCZ010000002.1"/>
</dbReference>
<evidence type="ECO:0000256" key="2">
    <source>
        <dbReference type="SAM" id="Phobius"/>
    </source>
</evidence>
<reference evidence="3 6" key="1">
    <citation type="submission" date="2016-01" db="EMBL/GenBank/DDBJ databases">
        <title>Use of Whole Genome Sequencing to ascertain that Brevibacterium massiliense (Roux, Raoult 2009) is a later heterotypic synonym of Brevibacterium ravenspurgense (Mages 2008).</title>
        <authorList>
            <person name="Bernier A.-M."/>
            <person name="Burdz T."/>
            <person name="Huynh C."/>
            <person name="Pachecho A.L."/>
            <person name="Wiebe D."/>
            <person name="Bonner C."/>
            <person name="Bernard K."/>
        </authorList>
    </citation>
    <scope>NUCLEOTIDE SEQUENCE [LARGE SCALE GENOMIC DNA]</scope>
    <source>
        <strain evidence="3 6">CCUG56047</strain>
    </source>
</reference>
<sequence>MAKAGKTRTSRASRARTGGRGPISKRWIYWKRRYSNPVRRDWVLLYTLIGIALSCAGALVNVRVGGIMLAATIAAVGLLRIVPSSWQKTWVNRSAATDAVTTLLAAAILVFLTLTLPST</sequence>